<dbReference type="GO" id="GO:0015179">
    <property type="term" value="F:L-amino acid transmembrane transporter activity"/>
    <property type="evidence" value="ECO:0007669"/>
    <property type="project" value="TreeGrafter"/>
</dbReference>
<feature type="region of interest" description="Disordered" evidence="5">
    <location>
        <begin position="1"/>
        <end position="37"/>
    </location>
</feature>
<feature type="transmembrane region" description="Helical" evidence="6">
    <location>
        <begin position="220"/>
        <end position="241"/>
    </location>
</feature>
<feature type="transmembrane region" description="Helical" evidence="6">
    <location>
        <begin position="337"/>
        <end position="359"/>
    </location>
</feature>
<feature type="transmembrane region" description="Helical" evidence="6">
    <location>
        <begin position="181"/>
        <end position="208"/>
    </location>
</feature>
<dbReference type="OrthoDB" id="5982228at2759"/>
<dbReference type="Gene3D" id="1.20.1740.10">
    <property type="entry name" value="Amino acid/polyamine transporter I"/>
    <property type="match status" value="1"/>
</dbReference>
<dbReference type="Pfam" id="PF13520">
    <property type="entry name" value="AA_permease_2"/>
    <property type="match status" value="1"/>
</dbReference>
<proteinExistence type="predicted"/>
<evidence type="ECO:0000256" key="1">
    <source>
        <dbReference type="ARBA" id="ARBA00004141"/>
    </source>
</evidence>
<accession>A0A6G1HFI4</accession>
<feature type="compositionally biased region" description="Polar residues" evidence="5">
    <location>
        <begin position="22"/>
        <end position="31"/>
    </location>
</feature>
<organism evidence="7 8">
    <name type="scientific">Aulographum hederae CBS 113979</name>
    <dbReference type="NCBI Taxonomy" id="1176131"/>
    <lineage>
        <taxon>Eukaryota</taxon>
        <taxon>Fungi</taxon>
        <taxon>Dikarya</taxon>
        <taxon>Ascomycota</taxon>
        <taxon>Pezizomycotina</taxon>
        <taxon>Dothideomycetes</taxon>
        <taxon>Pleosporomycetidae</taxon>
        <taxon>Aulographales</taxon>
        <taxon>Aulographaceae</taxon>
    </lineage>
</organism>
<dbReference type="InterPro" id="IPR050598">
    <property type="entry name" value="AminoAcid_Transporter"/>
</dbReference>
<comment type="subcellular location">
    <subcellularLocation>
        <location evidence="1">Membrane</location>
        <topology evidence="1">Multi-pass membrane protein</topology>
    </subcellularLocation>
</comment>
<feature type="transmembrane region" description="Helical" evidence="6">
    <location>
        <begin position="253"/>
        <end position="277"/>
    </location>
</feature>
<evidence type="ECO:0000256" key="4">
    <source>
        <dbReference type="ARBA" id="ARBA00023136"/>
    </source>
</evidence>
<dbReference type="FunFam" id="1.20.1740.10:FF:000025">
    <property type="entry name" value="High-affinity methionine permease"/>
    <property type="match status" value="1"/>
</dbReference>
<keyword evidence="4 6" id="KW-0472">Membrane</keyword>
<evidence type="ECO:0000256" key="3">
    <source>
        <dbReference type="ARBA" id="ARBA00022989"/>
    </source>
</evidence>
<protein>
    <submittedName>
        <fullName evidence="7">Amino acid transporter</fullName>
    </submittedName>
</protein>
<keyword evidence="8" id="KW-1185">Reference proteome</keyword>
<dbReference type="GO" id="GO:0016020">
    <property type="term" value="C:membrane"/>
    <property type="evidence" value="ECO:0007669"/>
    <property type="project" value="UniProtKB-SubCell"/>
</dbReference>
<feature type="transmembrane region" description="Helical" evidence="6">
    <location>
        <begin position="434"/>
        <end position="454"/>
    </location>
</feature>
<evidence type="ECO:0000256" key="2">
    <source>
        <dbReference type="ARBA" id="ARBA00022692"/>
    </source>
</evidence>
<evidence type="ECO:0000313" key="8">
    <source>
        <dbReference type="Proteomes" id="UP000800041"/>
    </source>
</evidence>
<feature type="transmembrane region" description="Helical" evidence="6">
    <location>
        <begin position="532"/>
        <end position="557"/>
    </location>
</feature>
<feature type="transmembrane region" description="Helical" evidence="6">
    <location>
        <begin position="107"/>
        <end position="132"/>
    </location>
</feature>
<dbReference type="PANTHER" id="PTHR11785">
    <property type="entry name" value="AMINO ACID TRANSPORTER"/>
    <property type="match status" value="1"/>
</dbReference>
<feature type="transmembrane region" description="Helical" evidence="6">
    <location>
        <begin position="470"/>
        <end position="488"/>
    </location>
</feature>
<sequence>MPSNRSSFSKDDSQAEPFLIRSPSSFDGQSHTSEETLIPDRNSVDFFDKLDVHASRSPFPSALRSPFELTFPSPRLSGEESGLLYRNEPHTFPEASPLGRNIKWSSAYILIISRVIGSGIFATPGVILASVGSIGVALLLWLLGAVVSACGLAVSLELGCAVPRSGGDAKYLQFIYDRPRFLASTVVAVQAILLGFSASNCIVFGKYVMFALGNDIPSEFSQRVSAVLLLTCVTLVHGCYLKAGIRIQNVLGWIKIGVLLFMAVSGIAVLFISPIAVDSAQIKPGKLSWDAIWEGSEWNFSNLATAFFKISYCYSGYDTVNNVMDEVKDPIRTLKSAAPAAMLTIFIFYFLLNIAYFVVVPAADIKSSGELVAALFFERIFGTGVGGRVLPILIALSAAGNVMVSTFTQARVNQQIARQGFLPYSRFLASSKPFNAPLGGLLVHYIPSVLVITLPPQGQVYSFILEVKGYPAQLTSLFICIGLLWLRLKQPALKRPFKAPRFAVWLIIALSIALLAAPFFPPADGVGEFSFWYGTYAVVGTGILAFAVLYWWMWVVVVPGVRGKRYEEVVDELDDGTIITRLVQVPKPVKGP</sequence>
<dbReference type="PANTHER" id="PTHR11785:SF532">
    <property type="entry name" value="TRANSPORTER, PUTATIVE (EUROFUNG)-RELATED"/>
    <property type="match status" value="1"/>
</dbReference>
<dbReference type="InterPro" id="IPR002293">
    <property type="entry name" value="AA/rel_permease1"/>
</dbReference>
<dbReference type="EMBL" id="ML977138">
    <property type="protein sequence ID" value="KAF1991844.1"/>
    <property type="molecule type" value="Genomic_DNA"/>
</dbReference>
<name>A0A6G1HFI4_9PEZI</name>
<reference evidence="7" key="1">
    <citation type="journal article" date="2020" name="Stud. Mycol.">
        <title>101 Dothideomycetes genomes: a test case for predicting lifestyles and emergence of pathogens.</title>
        <authorList>
            <person name="Haridas S."/>
            <person name="Albert R."/>
            <person name="Binder M."/>
            <person name="Bloem J."/>
            <person name="Labutti K."/>
            <person name="Salamov A."/>
            <person name="Andreopoulos B."/>
            <person name="Baker S."/>
            <person name="Barry K."/>
            <person name="Bills G."/>
            <person name="Bluhm B."/>
            <person name="Cannon C."/>
            <person name="Castanera R."/>
            <person name="Culley D."/>
            <person name="Daum C."/>
            <person name="Ezra D."/>
            <person name="Gonzalez J."/>
            <person name="Henrissat B."/>
            <person name="Kuo A."/>
            <person name="Liang C."/>
            <person name="Lipzen A."/>
            <person name="Lutzoni F."/>
            <person name="Magnuson J."/>
            <person name="Mondo S."/>
            <person name="Nolan M."/>
            <person name="Ohm R."/>
            <person name="Pangilinan J."/>
            <person name="Park H.-J."/>
            <person name="Ramirez L."/>
            <person name="Alfaro M."/>
            <person name="Sun H."/>
            <person name="Tritt A."/>
            <person name="Yoshinaga Y."/>
            <person name="Zwiers L.-H."/>
            <person name="Turgeon B."/>
            <person name="Goodwin S."/>
            <person name="Spatafora J."/>
            <person name="Crous P."/>
            <person name="Grigoriev I."/>
        </authorList>
    </citation>
    <scope>NUCLEOTIDE SEQUENCE</scope>
    <source>
        <strain evidence="7">CBS 113979</strain>
    </source>
</reference>
<keyword evidence="2 6" id="KW-0812">Transmembrane</keyword>
<dbReference type="Proteomes" id="UP000800041">
    <property type="component" value="Unassembled WGS sequence"/>
</dbReference>
<gene>
    <name evidence="7" type="ORF">K402DRAFT_416366</name>
</gene>
<dbReference type="AlphaFoldDB" id="A0A6G1HFI4"/>
<feature type="transmembrane region" description="Helical" evidence="6">
    <location>
        <begin position="138"/>
        <end position="160"/>
    </location>
</feature>
<evidence type="ECO:0000313" key="7">
    <source>
        <dbReference type="EMBL" id="KAF1991844.1"/>
    </source>
</evidence>
<evidence type="ECO:0000256" key="5">
    <source>
        <dbReference type="SAM" id="MobiDB-lite"/>
    </source>
</evidence>
<evidence type="ECO:0000256" key="6">
    <source>
        <dbReference type="SAM" id="Phobius"/>
    </source>
</evidence>
<keyword evidence="3 6" id="KW-1133">Transmembrane helix</keyword>
<feature type="transmembrane region" description="Helical" evidence="6">
    <location>
        <begin position="500"/>
        <end position="520"/>
    </location>
</feature>